<gene>
    <name evidence="3" type="ORF">DPM33_15205</name>
</gene>
<dbReference type="AlphaFoldDB" id="A0A330HTG5"/>
<dbReference type="PROSITE" id="PS50076">
    <property type="entry name" value="DNAJ_2"/>
    <property type="match status" value="1"/>
</dbReference>
<dbReference type="GO" id="GO:0036503">
    <property type="term" value="P:ERAD pathway"/>
    <property type="evidence" value="ECO:0007669"/>
    <property type="project" value="TreeGrafter"/>
</dbReference>
<evidence type="ECO:0000313" key="4">
    <source>
        <dbReference type="Proteomes" id="UP000251558"/>
    </source>
</evidence>
<evidence type="ECO:0000256" key="1">
    <source>
        <dbReference type="ARBA" id="ARBA00023186"/>
    </source>
</evidence>
<dbReference type="CDD" id="cd06257">
    <property type="entry name" value="DnaJ"/>
    <property type="match status" value="1"/>
</dbReference>
<dbReference type="PROSITE" id="PS00636">
    <property type="entry name" value="DNAJ_1"/>
    <property type="match status" value="1"/>
</dbReference>
<dbReference type="Gene3D" id="1.10.287.110">
    <property type="entry name" value="DnaJ domain"/>
    <property type="match status" value="1"/>
</dbReference>
<dbReference type="Proteomes" id="UP000251558">
    <property type="component" value="Unassembled WGS sequence"/>
</dbReference>
<protein>
    <submittedName>
        <fullName evidence="3">J domain-containing protein</fullName>
    </submittedName>
</protein>
<dbReference type="EMBL" id="QMBP01000006">
    <property type="protein sequence ID" value="RAZ90174.1"/>
    <property type="molecule type" value="Genomic_DNA"/>
</dbReference>
<dbReference type="PANTHER" id="PTHR44360">
    <property type="entry name" value="DNAJ HOMOLOG SUBFAMILY B MEMBER 9"/>
    <property type="match status" value="1"/>
</dbReference>
<dbReference type="Pfam" id="PF00226">
    <property type="entry name" value="DnaJ"/>
    <property type="match status" value="1"/>
</dbReference>
<proteinExistence type="predicted"/>
<dbReference type="PANTHER" id="PTHR44360:SF1">
    <property type="entry name" value="DNAJ HOMOLOG SUBFAMILY B MEMBER 9"/>
    <property type="match status" value="1"/>
</dbReference>
<dbReference type="SMART" id="SM00271">
    <property type="entry name" value="DnaJ"/>
    <property type="match status" value="1"/>
</dbReference>
<comment type="caution">
    <text evidence="3">The sequence shown here is derived from an EMBL/GenBank/DDBJ whole genome shotgun (WGS) entry which is preliminary data.</text>
</comment>
<feature type="domain" description="J" evidence="2">
    <location>
        <begin position="5"/>
        <end position="68"/>
    </location>
</feature>
<dbReference type="RefSeq" id="WP_112098247.1">
    <property type="nucleotide sequence ID" value="NZ_QMBP01000006.1"/>
</dbReference>
<dbReference type="GO" id="GO:0051087">
    <property type="term" value="F:protein-folding chaperone binding"/>
    <property type="evidence" value="ECO:0007669"/>
    <property type="project" value="TreeGrafter"/>
</dbReference>
<dbReference type="OrthoDB" id="9779889at2"/>
<dbReference type="SUPFAM" id="SSF46565">
    <property type="entry name" value="Chaperone J-domain"/>
    <property type="match status" value="1"/>
</dbReference>
<sequence>MTFIDYYDLLEISPRATPETIERIFRYFAKRYHPDNRETGDERRFSDLVEAHNTLRDPAARAQYDIHYGEYLGHQRETAQEASDPRVVEKDTIVQARVLALLSARRRQDVNNPGIGDEELERLSGCPREHLEFHLWYLKAKGFIGRTENGTFAITVQGIDRAFSEQPDGRPVATRLLENATR</sequence>
<evidence type="ECO:0000313" key="3">
    <source>
        <dbReference type="EMBL" id="RAZ90174.1"/>
    </source>
</evidence>
<reference evidence="3 4" key="2">
    <citation type="submission" date="2018-07" db="EMBL/GenBank/DDBJ databases">
        <title>Diversity of Mesorhizobium strains in Brazil.</title>
        <authorList>
            <person name="Helene L.C.F."/>
            <person name="Dall'Agnol R."/>
            <person name="Delamuta J.R.M."/>
            <person name="Hungria M."/>
        </authorList>
    </citation>
    <scope>NUCLEOTIDE SEQUENCE [LARGE SCALE GENOMIC DNA]</scope>
    <source>
        <strain evidence="3 4">AC99b</strain>
    </source>
</reference>
<reference evidence="4" key="1">
    <citation type="submission" date="2018-06" db="EMBL/GenBank/DDBJ databases">
        <authorList>
            <person name="Helene L.C."/>
            <person name="Dall'Agnol R."/>
            <person name="Delamuta J.R."/>
            <person name="Hungria M."/>
        </authorList>
    </citation>
    <scope>NUCLEOTIDE SEQUENCE [LARGE SCALE GENOMIC DNA]</scope>
    <source>
        <strain evidence="4">AC99b</strain>
    </source>
</reference>
<evidence type="ECO:0000259" key="2">
    <source>
        <dbReference type="PROSITE" id="PS50076"/>
    </source>
</evidence>
<organism evidence="3 4">
    <name type="scientific">Mesorhizobium hawassense</name>
    <dbReference type="NCBI Taxonomy" id="1209954"/>
    <lineage>
        <taxon>Bacteria</taxon>
        <taxon>Pseudomonadati</taxon>
        <taxon>Pseudomonadota</taxon>
        <taxon>Alphaproteobacteria</taxon>
        <taxon>Hyphomicrobiales</taxon>
        <taxon>Phyllobacteriaceae</taxon>
        <taxon>Mesorhizobium</taxon>
    </lineage>
</organism>
<dbReference type="GO" id="GO:0051787">
    <property type="term" value="F:misfolded protein binding"/>
    <property type="evidence" value="ECO:0007669"/>
    <property type="project" value="TreeGrafter"/>
</dbReference>
<dbReference type="InterPro" id="IPR001623">
    <property type="entry name" value="DnaJ_domain"/>
</dbReference>
<dbReference type="InterPro" id="IPR036869">
    <property type="entry name" value="J_dom_sf"/>
</dbReference>
<dbReference type="InterPro" id="IPR051948">
    <property type="entry name" value="Hsp70_co-chaperone_J-domain"/>
</dbReference>
<keyword evidence="4" id="KW-1185">Reference proteome</keyword>
<name>A0A330HTG5_9HYPH</name>
<keyword evidence="1" id="KW-0143">Chaperone</keyword>
<accession>A0A330HTG5</accession>
<dbReference type="InterPro" id="IPR018253">
    <property type="entry name" value="DnaJ_domain_CS"/>
</dbReference>